<keyword evidence="2" id="KW-1003">Cell membrane</keyword>
<feature type="transmembrane region" description="Helical" evidence="7">
    <location>
        <begin position="379"/>
        <end position="399"/>
    </location>
</feature>
<comment type="similarity">
    <text evidence="6">Belongs to the ABC-4 integral membrane protein family.</text>
</comment>
<feature type="domain" description="ABC3 transporter permease C-terminal" evidence="8">
    <location>
        <begin position="295"/>
        <end position="408"/>
    </location>
</feature>
<feature type="domain" description="MacB-like periplasmic core" evidence="9">
    <location>
        <begin position="21"/>
        <end position="228"/>
    </location>
</feature>
<evidence type="ECO:0000256" key="1">
    <source>
        <dbReference type="ARBA" id="ARBA00004651"/>
    </source>
</evidence>
<reference evidence="11" key="1">
    <citation type="submission" date="2018-05" db="EMBL/GenBank/DDBJ databases">
        <authorList>
            <person name="Nie L."/>
        </authorList>
    </citation>
    <scope>NUCLEOTIDE SEQUENCE [LARGE SCALE GENOMIC DNA]</scope>
    <source>
        <strain evidence="11">NL</strain>
    </source>
</reference>
<accession>A0A328BU51</accession>
<dbReference type="Proteomes" id="UP000248553">
    <property type="component" value="Unassembled WGS sequence"/>
</dbReference>
<feature type="transmembrane region" description="Helical" evidence="7">
    <location>
        <begin position="340"/>
        <end position="359"/>
    </location>
</feature>
<evidence type="ECO:0000256" key="5">
    <source>
        <dbReference type="ARBA" id="ARBA00023136"/>
    </source>
</evidence>
<evidence type="ECO:0000313" key="11">
    <source>
        <dbReference type="Proteomes" id="UP000248553"/>
    </source>
</evidence>
<dbReference type="OrthoDB" id="9770036at2"/>
<dbReference type="GO" id="GO:0022857">
    <property type="term" value="F:transmembrane transporter activity"/>
    <property type="evidence" value="ECO:0007669"/>
    <property type="project" value="TreeGrafter"/>
</dbReference>
<keyword evidence="5 7" id="KW-0472">Membrane</keyword>
<comment type="caution">
    <text evidence="10">The sequence shown here is derived from an EMBL/GenBank/DDBJ whole genome shotgun (WGS) entry which is preliminary data.</text>
</comment>
<evidence type="ECO:0000256" key="2">
    <source>
        <dbReference type="ARBA" id="ARBA00022475"/>
    </source>
</evidence>
<keyword evidence="11" id="KW-1185">Reference proteome</keyword>
<dbReference type="PANTHER" id="PTHR30572:SF4">
    <property type="entry name" value="ABC TRANSPORTER PERMEASE YTRF"/>
    <property type="match status" value="1"/>
</dbReference>
<dbReference type="PANTHER" id="PTHR30572">
    <property type="entry name" value="MEMBRANE COMPONENT OF TRANSPORTER-RELATED"/>
    <property type="match status" value="1"/>
</dbReference>
<keyword evidence="4 7" id="KW-1133">Transmembrane helix</keyword>
<dbReference type="Pfam" id="PF02687">
    <property type="entry name" value="FtsX"/>
    <property type="match status" value="1"/>
</dbReference>
<feature type="transmembrane region" description="Helical" evidence="7">
    <location>
        <begin position="21"/>
        <end position="42"/>
    </location>
</feature>
<dbReference type="AlphaFoldDB" id="A0A328BU51"/>
<dbReference type="Pfam" id="PF12704">
    <property type="entry name" value="MacB_PCD"/>
    <property type="match status" value="1"/>
</dbReference>
<dbReference type="EMBL" id="QHKM01000001">
    <property type="protein sequence ID" value="RAK70205.1"/>
    <property type="molecule type" value="Genomic_DNA"/>
</dbReference>
<dbReference type="RefSeq" id="WP_111476939.1">
    <property type="nucleotide sequence ID" value="NZ_QHKM01000001.1"/>
</dbReference>
<dbReference type="InterPro" id="IPR025857">
    <property type="entry name" value="MacB_PCD"/>
</dbReference>
<dbReference type="GO" id="GO:0005886">
    <property type="term" value="C:plasma membrane"/>
    <property type="evidence" value="ECO:0007669"/>
    <property type="project" value="UniProtKB-SubCell"/>
</dbReference>
<sequence length="416" mass="44316">MHLLENIREAFRSIQSNLLRTVLTALIVSIGIMSLVGILTAIDAMKASLNSTFASLGANSFDIEAKGYSNKFRRGGVRGKTYPAISYLQATQYKQQLGDEGRVGLSAFIRGAVKVKAGSEETNPNTNVVAGDENYLLNQSYNLASGRTFSQQELESGGSVAIIGAEIREKLFGSGSQSAALGKYVYLLGRRFLVVGTLERSGSGMGGGGGADRMVLIPLSTGNQMPRQQALTYDIKTAVARPENLPFAMDQARGLMRAVRHDRLGQEDSFEMESSDSLAGKLDTMSGSLRIGGFVVGFITLLGASIALMNIMMVSVTERTREIGVRKALGATSLQIRQQFLIEAIVICVMGGAFGIVLGVSAGNAVSLLVGEGGFLVPWLWMTVGLIICITVGLASGYYPASKAADLDPIEALRYE</sequence>
<evidence type="ECO:0000256" key="4">
    <source>
        <dbReference type="ARBA" id="ARBA00022989"/>
    </source>
</evidence>
<feature type="transmembrane region" description="Helical" evidence="7">
    <location>
        <begin position="291"/>
        <end position="311"/>
    </location>
</feature>
<keyword evidence="3 7" id="KW-0812">Transmembrane</keyword>
<evidence type="ECO:0000256" key="3">
    <source>
        <dbReference type="ARBA" id="ARBA00022692"/>
    </source>
</evidence>
<evidence type="ECO:0000256" key="7">
    <source>
        <dbReference type="SAM" id="Phobius"/>
    </source>
</evidence>
<name>A0A328BU51_9BACT</name>
<evidence type="ECO:0000259" key="8">
    <source>
        <dbReference type="Pfam" id="PF02687"/>
    </source>
</evidence>
<proteinExistence type="inferred from homology"/>
<organism evidence="10 11">
    <name type="scientific">Hymenobacter edaphi</name>
    <dbReference type="NCBI Taxonomy" id="2211146"/>
    <lineage>
        <taxon>Bacteria</taxon>
        <taxon>Pseudomonadati</taxon>
        <taxon>Bacteroidota</taxon>
        <taxon>Cytophagia</taxon>
        <taxon>Cytophagales</taxon>
        <taxon>Hymenobacteraceae</taxon>
        <taxon>Hymenobacter</taxon>
    </lineage>
</organism>
<gene>
    <name evidence="10" type="ORF">DLM85_04990</name>
</gene>
<evidence type="ECO:0000313" key="10">
    <source>
        <dbReference type="EMBL" id="RAK70205.1"/>
    </source>
</evidence>
<dbReference type="InterPro" id="IPR050250">
    <property type="entry name" value="Macrolide_Exporter_MacB"/>
</dbReference>
<evidence type="ECO:0000259" key="9">
    <source>
        <dbReference type="Pfam" id="PF12704"/>
    </source>
</evidence>
<comment type="subcellular location">
    <subcellularLocation>
        <location evidence="1">Cell membrane</location>
        <topology evidence="1">Multi-pass membrane protein</topology>
    </subcellularLocation>
</comment>
<protein>
    <submittedName>
        <fullName evidence="10">ABC transporter permease</fullName>
    </submittedName>
</protein>
<dbReference type="InterPro" id="IPR003838">
    <property type="entry name" value="ABC3_permease_C"/>
</dbReference>
<evidence type="ECO:0000256" key="6">
    <source>
        <dbReference type="ARBA" id="ARBA00038076"/>
    </source>
</evidence>